<feature type="region of interest" description="Disordered" evidence="1">
    <location>
        <begin position="1"/>
        <end position="22"/>
    </location>
</feature>
<sequence>MTEQQQLPQGPGDVYMPNKPVDIGKKPEAAMKCLQDAIRLLNKALAEVDDPLTRWLAAKNTQPRSHRVEKKTKREKKRLQVLWYDLHRDVDNRAQLFYREYGDDDEFVVNIIGQIKDDMTKAASDEPSSCTNQEDISPSLEKLGDIKAKWANHYFIQILGHYSSGR</sequence>
<dbReference type="RefSeq" id="XP_035347399.1">
    <property type="nucleotide sequence ID" value="XM_035491506.1"/>
</dbReference>
<dbReference type="AlphaFoldDB" id="A0A7H8R4C7"/>
<reference evidence="3" key="1">
    <citation type="submission" date="2020-06" db="EMBL/GenBank/DDBJ databases">
        <title>A chromosome-scale genome assembly of Talaromyces rugulosus W13939.</title>
        <authorList>
            <person name="Wang B."/>
            <person name="Guo L."/>
            <person name="Ye K."/>
            <person name="Wang L."/>
        </authorList>
    </citation>
    <scope>NUCLEOTIDE SEQUENCE [LARGE SCALE GENOMIC DNA]</scope>
    <source>
        <strain evidence="3">W13939</strain>
    </source>
</reference>
<evidence type="ECO:0000313" key="3">
    <source>
        <dbReference type="Proteomes" id="UP000509510"/>
    </source>
</evidence>
<evidence type="ECO:0000313" key="2">
    <source>
        <dbReference type="EMBL" id="QKX61224.1"/>
    </source>
</evidence>
<protein>
    <submittedName>
        <fullName evidence="2">Uncharacterized protein</fullName>
    </submittedName>
</protein>
<dbReference type="EMBL" id="CP055901">
    <property type="protein sequence ID" value="QKX61224.1"/>
    <property type="molecule type" value="Genomic_DNA"/>
</dbReference>
<keyword evidence="3" id="KW-1185">Reference proteome</keyword>
<dbReference type="KEGG" id="trg:TRUGW13939_08371"/>
<name>A0A7H8R4C7_TALRU</name>
<evidence type="ECO:0000256" key="1">
    <source>
        <dbReference type="SAM" id="MobiDB-lite"/>
    </source>
</evidence>
<gene>
    <name evidence="2" type="ORF">TRUGW13939_08371</name>
</gene>
<accession>A0A7H8R4C7</accession>
<proteinExistence type="predicted"/>
<dbReference type="GeneID" id="55995860"/>
<dbReference type="Proteomes" id="UP000509510">
    <property type="component" value="Chromosome IV"/>
</dbReference>
<organism evidence="2 3">
    <name type="scientific">Talaromyces rugulosus</name>
    <name type="common">Penicillium rugulosum</name>
    <dbReference type="NCBI Taxonomy" id="121627"/>
    <lineage>
        <taxon>Eukaryota</taxon>
        <taxon>Fungi</taxon>
        <taxon>Dikarya</taxon>
        <taxon>Ascomycota</taxon>
        <taxon>Pezizomycotina</taxon>
        <taxon>Eurotiomycetes</taxon>
        <taxon>Eurotiomycetidae</taxon>
        <taxon>Eurotiales</taxon>
        <taxon>Trichocomaceae</taxon>
        <taxon>Talaromyces</taxon>
        <taxon>Talaromyces sect. Islandici</taxon>
    </lineage>
</organism>